<protein>
    <submittedName>
        <fullName evidence="2">Uncharacterized protein</fullName>
    </submittedName>
</protein>
<organism evidence="2 3">
    <name type="scientific">Cercophora scortea</name>
    <dbReference type="NCBI Taxonomy" id="314031"/>
    <lineage>
        <taxon>Eukaryota</taxon>
        <taxon>Fungi</taxon>
        <taxon>Dikarya</taxon>
        <taxon>Ascomycota</taxon>
        <taxon>Pezizomycotina</taxon>
        <taxon>Sordariomycetes</taxon>
        <taxon>Sordariomycetidae</taxon>
        <taxon>Sordariales</taxon>
        <taxon>Lasiosphaeriaceae</taxon>
        <taxon>Cercophora</taxon>
    </lineage>
</organism>
<evidence type="ECO:0000313" key="2">
    <source>
        <dbReference type="EMBL" id="KAK3333768.1"/>
    </source>
</evidence>
<feature type="transmembrane region" description="Helical" evidence="1">
    <location>
        <begin position="7"/>
        <end position="34"/>
    </location>
</feature>
<reference evidence="2" key="2">
    <citation type="submission" date="2023-06" db="EMBL/GenBank/DDBJ databases">
        <authorList>
            <consortium name="Lawrence Berkeley National Laboratory"/>
            <person name="Haridas S."/>
            <person name="Hensen N."/>
            <person name="Bonometti L."/>
            <person name="Westerberg I."/>
            <person name="Brannstrom I.O."/>
            <person name="Guillou S."/>
            <person name="Cros-Aarteil S."/>
            <person name="Calhoun S."/>
            <person name="Kuo A."/>
            <person name="Mondo S."/>
            <person name="Pangilinan J."/>
            <person name="Riley R."/>
            <person name="Labutti K."/>
            <person name="Andreopoulos B."/>
            <person name="Lipzen A."/>
            <person name="Chen C."/>
            <person name="Yanf M."/>
            <person name="Daum C."/>
            <person name="Ng V."/>
            <person name="Clum A."/>
            <person name="Steindorff A."/>
            <person name="Ohm R."/>
            <person name="Martin F."/>
            <person name="Silar P."/>
            <person name="Natvig D."/>
            <person name="Lalanne C."/>
            <person name="Gautier V."/>
            <person name="Ament-Velasquez S.L."/>
            <person name="Kruys A."/>
            <person name="Hutchinson M.I."/>
            <person name="Powell A.J."/>
            <person name="Barry K."/>
            <person name="Miller A.N."/>
            <person name="Grigoriev I.V."/>
            <person name="Debuchy R."/>
            <person name="Gladieux P."/>
            <person name="Thoren M.H."/>
            <person name="Johannesson H."/>
        </authorList>
    </citation>
    <scope>NUCLEOTIDE SEQUENCE</scope>
    <source>
        <strain evidence="2">SMH4131-1</strain>
    </source>
</reference>
<accession>A0AAE0MJB8</accession>
<reference evidence="2" key="1">
    <citation type="journal article" date="2023" name="Mol. Phylogenet. Evol.">
        <title>Genome-scale phylogeny and comparative genomics of the fungal order Sordariales.</title>
        <authorList>
            <person name="Hensen N."/>
            <person name="Bonometti L."/>
            <person name="Westerberg I."/>
            <person name="Brannstrom I.O."/>
            <person name="Guillou S."/>
            <person name="Cros-Aarteil S."/>
            <person name="Calhoun S."/>
            <person name="Haridas S."/>
            <person name="Kuo A."/>
            <person name="Mondo S."/>
            <person name="Pangilinan J."/>
            <person name="Riley R."/>
            <person name="LaButti K."/>
            <person name="Andreopoulos B."/>
            <person name="Lipzen A."/>
            <person name="Chen C."/>
            <person name="Yan M."/>
            <person name="Daum C."/>
            <person name="Ng V."/>
            <person name="Clum A."/>
            <person name="Steindorff A."/>
            <person name="Ohm R.A."/>
            <person name="Martin F."/>
            <person name="Silar P."/>
            <person name="Natvig D.O."/>
            <person name="Lalanne C."/>
            <person name="Gautier V."/>
            <person name="Ament-Velasquez S.L."/>
            <person name="Kruys A."/>
            <person name="Hutchinson M.I."/>
            <person name="Powell A.J."/>
            <person name="Barry K."/>
            <person name="Miller A.N."/>
            <person name="Grigoriev I.V."/>
            <person name="Debuchy R."/>
            <person name="Gladieux P."/>
            <person name="Hiltunen Thoren M."/>
            <person name="Johannesson H."/>
        </authorList>
    </citation>
    <scope>NUCLEOTIDE SEQUENCE</scope>
    <source>
        <strain evidence="2">SMH4131-1</strain>
    </source>
</reference>
<keyword evidence="1" id="KW-1133">Transmembrane helix</keyword>
<keyword evidence="1" id="KW-0472">Membrane</keyword>
<dbReference type="EMBL" id="JAUEPO010000002">
    <property type="protein sequence ID" value="KAK3333768.1"/>
    <property type="molecule type" value="Genomic_DNA"/>
</dbReference>
<keyword evidence="1" id="KW-0812">Transmembrane</keyword>
<proteinExistence type="predicted"/>
<sequence length="91" mass="10136">MNKLYHFALILENSCFVGVAKVLALFCLLAPFLVQANSSDQQNIPPFLDAGQSKKLQLLSPSLNNKRLGVRARIPKIKRQNLVEEPPPPRA</sequence>
<name>A0AAE0MJB8_9PEZI</name>
<gene>
    <name evidence="2" type="ORF">B0T19DRAFT_136206</name>
</gene>
<evidence type="ECO:0000256" key="1">
    <source>
        <dbReference type="SAM" id="Phobius"/>
    </source>
</evidence>
<comment type="caution">
    <text evidence="2">The sequence shown here is derived from an EMBL/GenBank/DDBJ whole genome shotgun (WGS) entry which is preliminary data.</text>
</comment>
<evidence type="ECO:0000313" key="3">
    <source>
        <dbReference type="Proteomes" id="UP001286456"/>
    </source>
</evidence>
<dbReference type="AlphaFoldDB" id="A0AAE0MJB8"/>
<keyword evidence="3" id="KW-1185">Reference proteome</keyword>
<dbReference type="Proteomes" id="UP001286456">
    <property type="component" value="Unassembled WGS sequence"/>
</dbReference>